<keyword evidence="3" id="KW-1185">Reference proteome</keyword>
<reference evidence="3" key="1">
    <citation type="journal article" date="2017" name="bioRxiv">
        <title>Comparative analysis of the genomes of Stylophora pistillata and Acropora digitifera provides evidence for extensive differences between species of corals.</title>
        <authorList>
            <person name="Voolstra C.R."/>
            <person name="Li Y."/>
            <person name="Liew Y.J."/>
            <person name="Baumgarten S."/>
            <person name="Zoccola D."/>
            <person name="Flot J.-F."/>
            <person name="Tambutte S."/>
            <person name="Allemand D."/>
            <person name="Aranda M."/>
        </authorList>
    </citation>
    <scope>NUCLEOTIDE SEQUENCE [LARGE SCALE GENOMIC DNA]</scope>
</reference>
<dbReference type="EMBL" id="LSMT01000224">
    <property type="protein sequence ID" value="PFX22930.1"/>
    <property type="molecule type" value="Genomic_DNA"/>
</dbReference>
<dbReference type="InterPro" id="IPR002035">
    <property type="entry name" value="VWF_A"/>
</dbReference>
<dbReference type="SUPFAM" id="SSF53300">
    <property type="entry name" value="vWA-like"/>
    <property type="match status" value="1"/>
</dbReference>
<comment type="caution">
    <text evidence="2">The sequence shown here is derived from an EMBL/GenBank/DDBJ whole genome shotgun (WGS) entry which is preliminary data.</text>
</comment>
<dbReference type="PANTHER" id="PTHR24020">
    <property type="entry name" value="COLLAGEN ALPHA"/>
    <property type="match status" value="1"/>
</dbReference>
<organism evidence="2 3">
    <name type="scientific">Stylophora pistillata</name>
    <name type="common">Smooth cauliflower coral</name>
    <dbReference type="NCBI Taxonomy" id="50429"/>
    <lineage>
        <taxon>Eukaryota</taxon>
        <taxon>Metazoa</taxon>
        <taxon>Cnidaria</taxon>
        <taxon>Anthozoa</taxon>
        <taxon>Hexacorallia</taxon>
        <taxon>Scleractinia</taxon>
        <taxon>Astrocoeniina</taxon>
        <taxon>Pocilloporidae</taxon>
        <taxon>Stylophora</taxon>
    </lineage>
</organism>
<evidence type="ECO:0000313" key="2">
    <source>
        <dbReference type="EMBL" id="PFX22930.1"/>
    </source>
</evidence>
<name>A0A2B4S2B7_STYPI</name>
<accession>A0A2B4S2B7</accession>
<protein>
    <submittedName>
        <fullName evidence="2">Collagen alpha-1(XII) chain</fullName>
    </submittedName>
</protein>
<dbReference type="InterPro" id="IPR036465">
    <property type="entry name" value="vWFA_dom_sf"/>
</dbReference>
<dbReference type="SMART" id="SM00327">
    <property type="entry name" value="VWA"/>
    <property type="match status" value="1"/>
</dbReference>
<dbReference type="PRINTS" id="PR00453">
    <property type="entry name" value="VWFADOMAIN"/>
</dbReference>
<keyword evidence="2" id="KW-0176">Collagen</keyword>
<proteinExistence type="predicted"/>
<sequence length="360" mass="40357">MYNTELLNTSERLQWENVSGTGYAYVGHCQSENWIKAGCRKDVAREMVLLFSDRNPGSTVKISWSHWKPYLISLACRCATEAKRQKLHWFALQYYGECWGSSEPLQELFPRYPIDSEERCVGESFKPCKDEDAKSMCVGRAFRAYFYEFKKQPGEQVSHQGVASGGGYGCQRAVDVAFVIDTSGSVTQANFNRIIQFLKLFVDRFDFPDSGTRFALLRYDHHVCIDLTLEDSVLYTLHGLKNKVGEMLYTGGSTLTHLALQEVKDKIFKGAPRYGVPRTCILMTDGITHGGSLTVKQPSAYLRALGVHIIAIGVGSEVDSRELAYIAEKNVILLTSFDEVLAKAHQTIEQLVRGTCGTVN</sequence>
<dbReference type="CDD" id="cd01450">
    <property type="entry name" value="vWFA_subfamily_ECM"/>
    <property type="match status" value="1"/>
</dbReference>
<dbReference type="PROSITE" id="PS50234">
    <property type="entry name" value="VWFA"/>
    <property type="match status" value="1"/>
</dbReference>
<dbReference type="Pfam" id="PF00092">
    <property type="entry name" value="VWA"/>
    <property type="match status" value="1"/>
</dbReference>
<evidence type="ECO:0000259" key="1">
    <source>
        <dbReference type="PROSITE" id="PS50234"/>
    </source>
</evidence>
<dbReference type="Proteomes" id="UP000225706">
    <property type="component" value="Unassembled WGS sequence"/>
</dbReference>
<dbReference type="GO" id="GO:0005581">
    <property type="term" value="C:collagen trimer"/>
    <property type="evidence" value="ECO:0007669"/>
    <property type="project" value="UniProtKB-KW"/>
</dbReference>
<evidence type="ECO:0000313" key="3">
    <source>
        <dbReference type="Proteomes" id="UP000225706"/>
    </source>
</evidence>
<dbReference type="AlphaFoldDB" id="A0A2B4S2B7"/>
<dbReference type="Gene3D" id="3.40.50.410">
    <property type="entry name" value="von Willebrand factor, type A domain"/>
    <property type="match status" value="1"/>
</dbReference>
<dbReference type="OrthoDB" id="5977106at2759"/>
<feature type="domain" description="VWFA" evidence="1">
    <location>
        <begin position="175"/>
        <end position="351"/>
    </location>
</feature>
<dbReference type="PANTHER" id="PTHR24020:SF20">
    <property type="entry name" value="PH DOMAIN-CONTAINING PROTEIN"/>
    <property type="match status" value="1"/>
</dbReference>
<gene>
    <name evidence="2" type="primary">Col12a1</name>
    <name evidence="2" type="ORF">AWC38_SpisGene12529</name>
</gene>
<dbReference type="InterPro" id="IPR050525">
    <property type="entry name" value="ECM_Assembly_Org"/>
</dbReference>